<reference evidence="2 3" key="1">
    <citation type="journal article" date="2012" name="Proc. Natl. Acad. Sci. U.S.A.">
        <title>Genome and physiology of a model Epsilonproteobacterium responsible for sulfide detoxification in marine oxygen depletion zones.</title>
        <authorList>
            <person name="Grote J."/>
            <person name="Schott T."/>
            <person name="Bruckner C.G."/>
            <person name="Glockner F.O."/>
            <person name="Jost G."/>
            <person name="Teeling H."/>
            <person name="Labrenz M."/>
            <person name="Jurgens K."/>
        </authorList>
    </citation>
    <scope>NUCLEOTIDE SEQUENCE [LARGE SCALE GENOMIC DNA]</scope>
    <source>
        <strain evidence="2 3">GD1</strain>
    </source>
</reference>
<dbReference type="STRING" id="929558.SMGD1_0684"/>
<keyword evidence="1" id="KW-1133">Transmembrane helix</keyword>
<name>B6BP10_SULGG</name>
<dbReference type="Proteomes" id="UP000006431">
    <property type="component" value="Unassembled WGS sequence"/>
</dbReference>
<gene>
    <name evidence="2" type="ORF">SMGD1_0684</name>
</gene>
<evidence type="ECO:0000313" key="2">
    <source>
        <dbReference type="EMBL" id="EHP29211.1"/>
    </source>
</evidence>
<dbReference type="PATRIC" id="fig|929558.5.peg.682"/>
<evidence type="ECO:0000313" key="3">
    <source>
        <dbReference type="Proteomes" id="UP000006431"/>
    </source>
</evidence>
<dbReference type="HOGENOM" id="CLU_1562078_0_0_7"/>
<feature type="transmembrane region" description="Helical" evidence="1">
    <location>
        <begin position="12"/>
        <end position="32"/>
    </location>
</feature>
<proteinExistence type="predicted"/>
<feature type="transmembrane region" description="Helical" evidence="1">
    <location>
        <begin position="133"/>
        <end position="159"/>
    </location>
</feature>
<sequence length="171" mass="19397">MSDSSEGSLLDSIIAGVIIFYFLLALIILYPLAPGGIIGFEISKVLTDNSDIHKVSIIVGMVVNFFVYMGVARAFYLDVHSLGTKIYLYLFSTGVLVLLNTFVENKLLQTFNIKLKETILFFLDFDRWFVDNAFANGLLIVLYGYVSFWIIAFLYGLFFGEPKRRGPKKYI</sequence>
<dbReference type="EMBL" id="AFRZ01000001">
    <property type="protein sequence ID" value="EHP29211.1"/>
    <property type="molecule type" value="Genomic_DNA"/>
</dbReference>
<comment type="caution">
    <text evidence="2">The sequence shown here is derived from an EMBL/GenBank/DDBJ whole genome shotgun (WGS) entry which is preliminary data.</text>
</comment>
<accession>H1FW93</accession>
<feature type="transmembrane region" description="Helical" evidence="1">
    <location>
        <begin position="86"/>
        <end position="103"/>
    </location>
</feature>
<organism evidence="2 3">
    <name type="scientific">Sulfurimonas gotlandica (strain DSM 19862 / JCM 16533 / GD1)</name>
    <dbReference type="NCBI Taxonomy" id="929558"/>
    <lineage>
        <taxon>Bacteria</taxon>
        <taxon>Pseudomonadati</taxon>
        <taxon>Campylobacterota</taxon>
        <taxon>Epsilonproteobacteria</taxon>
        <taxon>Campylobacterales</taxon>
        <taxon>Sulfurimonadaceae</taxon>
        <taxon>Sulfurimonas</taxon>
    </lineage>
</organism>
<dbReference type="RefSeq" id="WP_008340144.1">
    <property type="nucleotide sequence ID" value="NZ_AFRZ01000001.1"/>
</dbReference>
<accession>B6BP10</accession>
<keyword evidence="1" id="KW-0812">Transmembrane</keyword>
<dbReference type="AlphaFoldDB" id="B6BP10"/>
<keyword evidence="3" id="KW-1185">Reference proteome</keyword>
<protein>
    <submittedName>
        <fullName evidence="2">Putative membrane protein</fullName>
    </submittedName>
</protein>
<feature type="transmembrane region" description="Helical" evidence="1">
    <location>
        <begin position="52"/>
        <end position="74"/>
    </location>
</feature>
<evidence type="ECO:0000256" key="1">
    <source>
        <dbReference type="SAM" id="Phobius"/>
    </source>
</evidence>
<keyword evidence="1" id="KW-0472">Membrane</keyword>